<evidence type="ECO:0000313" key="1">
    <source>
        <dbReference type="EMBL" id="MBW4709816.1"/>
    </source>
</evidence>
<proteinExistence type="predicted"/>
<dbReference type="Pfam" id="PF02566">
    <property type="entry name" value="OsmC"/>
    <property type="match status" value="1"/>
</dbReference>
<dbReference type="PANTHER" id="PTHR35368:SF1">
    <property type="entry name" value="HYDROPEROXIDE REDUCTASE"/>
    <property type="match status" value="1"/>
</dbReference>
<dbReference type="RefSeq" id="WP_219505736.1">
    <property type="nucleotide sequence ID" value="NZ_JAHXDN010000005.1"/>
</dbReference>
<sequence length="160" mass="17669">MNAPTPKPRFKPTLNMTIPAVCVTKDRTDVAFRDKLLVIDEPQERGGTNLGMSPVEVATASLIGCTNVIANKVAKLHGAQLSDMTVEAEVIFDRRGAMLLEEVDVPWTSVILHINATTDALPEQIEAIKRDLPRFCPVSKLFKQSGTNVEERWTLNQLTT</sequence>
<protein>
    <submittedName>
        <fullName evidence="1">OsmC family protein</fullName>
    </submittedName>
</protein>
<comment type="caution">
    <text evidence="1">The sequence shown here is derived from an EMBL/GenBank/DDBJ whole genome shotgun (WGS) entry which is preliminary data.</text>
</comment>
<organism evidence="1 2">
    <name type="scientific">Roseobacter insulae</name>
    <dbReference type="NCBI Taxonomy" id="2859783"/>
    <lineage>
        <taxon>Bacteria</taxon>
        <taxon>Pseudomonadati</taxon>
        <taxon>Pseudomonadota</taxon>
        <taxon>Alphaproteobacteria</taxon>
        <taxon>Rhodobacterales</taxon>
        <taxon>Roseobacteraceae</taxon>
        <taxon>Roseobacter</taxon>
    </lineage>
</organism>
<keyword evidence="2" id="KW-1185">Reference proteome</keyword>
<dbReference type="InterPro" id="IPR052924">
    <property type="entry name" value="OsmC/Ohr_hydroprdx_reductase"/>
</dbReference>
<evidence type="ECO:0000313" key="2">
    <source>
        <dbReference type="Proteomes" id="UP001138661"/>
    </source>
</evidence>
<name>A0A9X1JZW2_9RHOB</name>
<dbReference type="EMBL" id="JAHXDN010000005">
    <property type="protein sequence ID" value="MBW4709816.1"/>
    <property type="molecule type" value="Genomic_DNA"/>
</dbReference>
<dbReference type="AlphaFoldDB" id="A0A9X1JZW2"/>
<dbReference type="PANTHER" id="PTHR35368">
    <property type="entry name" value="HYDROPEROXIDE REDUCTASE"/>
    <property type="match status" value="1"/>
</dbReference>
<dbReference type="InterPro" id="IPR003718">
    <property type="entry name" value="OsmC/Ohr_fam"/>
</dbReference>
<reference evidence="1" key="1">
    <citation type="submission" date="2021-07" db="EMBL/GenBank/DDBJ databases">
        <title>Roseobacter insulae sp. nov., isolated from a tidal flat.</title>
        <authorList>
            <person name="Park S."/>
            <person name="Yoon J.-H."/>
        </authorList>
    </citation>
    <scope>NUCLEOTIDE SEQUENCE</scope>
    <source>
        <strain evidence="1">YSTF-M11</strain>
    </source>
</reference>
<gene>
    <name evidence="1" type="ORF">KX928_18680</name>
</gene>
<dbReference type="Proteomes" id="UP001138661">
    <property type="component" value="Unassembled WGS sequence"/>
</dbReference>
<accession>A0A9X1JZW2</accession>